<name>A0ABD4TMX6_9CORY</name>
<gene>
    <name evidence="1" type="ORF">KBX22_02885</name>
</gene>
<evidence type="ECO:0000313" key="2">
    <source>
        <dbReference type="Proteomes" id="UP001205080"/>
    </source>
</evidence>
<protein>
    <recommendedName>
        <fullName evidence="3">Glyoxalase-like domain-containing protein</fullName>
    </recommendedName>
</protein>
<comment type="caution">
    <text evidence="1">The sequence shown here is derived from an EMBL/GenBank/DDBJ whole genome shotgun (WGS) entry which is preliminary data.</text>
</comment>
<dbReference type="AlphaFoldDB" id="A0ABD4TMX6"/>
<organism evidence="1 2">
    <name type="scientific">Corynebacterium pseudogenitalium</name>
    <dbReference type="NCBI Taxonomy" id="38303"/>
    <lineage>
        <taxon>Bacteria</taxon>
        <taxon>Bacillati</taxon>
        <taxon>Actinomycetota</taxon>
        <taxon>Actinomycetes</taxon>
        <taxon>Mycobacteriales</taxon>
        <taxon>Corynebacteriaceae</taxon>
        <taxon>Corynebacterium</taxon>
    </lineage>
</organism>
<sequence>MQQSCARQGIASVSKLGEFWFAATGCEIAADYGDFVMVDSIPAPGLVWTVMQDPEGNEFCVSIPGA</sequence>
<dbReference type="EMBL" id="JAGPYW010000002">
    <property type="protein sequence ID" value="MCQ4613690.1"/>
    <property type="molecule type" value="Genomic_DNA"/>
</dbReference>
<accession>A0ABD4TMX6</accession>
<dbReference type="Proteomes" id="UP001205080">
    <property type="component" value="Unassembled WGS sequence"/>
</dbReference>
<evidence type="ECO:0008006" key="3">
    <source>
        <dbReference type="Google" id="ProtNLM"/>
    </source>
</evidence>
<reference evidence="1 2" key="1">
    <citation type="submission" date="2021-04" db="EMBL/GenBank/DDBJ databases">
        <title>Corynebacterium genitalium sp. nov. and Corynebacterium genitalium sp. nov., two new species of the genus Corynebacterium.</title>
        <authorList>
            <person name="Jaen-Luchoro D."/>
            <person name="Pinyeiro-Iglesias B."/>
            <person name="Al-Shaer S."/>
            <person name="Karlsson R."/>
            <person name="Gonzales-Siles L."/>
            <person name="Cardew S."/>
            <person name="Jensie-Markopolous S."/>
            <person name="Ohlen M."/>
            <person name="Inganas E."/>
            <person name="Moore E.R.B."/>
        </authorList>
    </citation>
    <scope>NUCLEOTIDE SEQUENCE [LARGE SCALE GENOMIC DNA]</scope>
    <source>
        <strain evidence="1 2">CCUG 55013</strain>
    </source>
</reference>
<proteinExistence type="predicted"/>
<evidence type="ECO:0000313" key="1">
    <source>
        <dbReference type="EMBL" id="MCQ4613690.1"/>
    </source>
</evidence>